<dbReference type="Proteomes" id="UP000724874">
    <property type="component" value="Unassembled WGS sequence"/>
</dbReference>
<dbReference type="OrthoDB" id="531008at2759"/>
<comment type="caution">
    <text evidence="2">The sequence shown here is derived from an EMBL/GenBank/DDBJ whole genome shotgun (WGS) entry which is preliminary data.</text>
</comment>
<gene>
    <name evidence="2" type="ORF">CPB84DRAFT_1753728</name>
</gene>
<feature type="compositionally biased region" description="Pro residues" evidence="1">
    <location>
        <begin position="179"/>
        <end position="188"/>
    </location>
</feature>
<organism evidence="2 3">
    <name type="scientific">Gymnopilus junonius</name>
    <name type="common">Spectacular rustgill mushroom</name>
    <name type="synonym">Gymnopilus spectabilis subsp. junonius</name>
    <dbReference type="NCBI Taxonomy" id="109634"/>
    <lineage>
        <taxon>Eukaryota</taxon>
        <taxon>Fungi</taxon>
        <taxon>Dikarya</taxon>
        <taxon>Basidiomycota</taxon>
        <taxon>Agaricomycotina</taxon>
        <taxon>Agaricomycetes</taxon>
        <taxon>Agaricomycetidae</taxon>
        <taxon>Agaricales</taxon>
        <taxon>Agaricineae</taxon>
        <taxon>Hymenogastraceae</taxon>
        <taxon>Gymnopilus</taxon>
    </lineage>
</organism>
<feature type="compositionally biased region" description="Low complexity" evidence="1">
    <location>
        <begin position="1"/>
        <end position="18"/>
    </location>
</feature>
<evidence type="ECO:0000256" key="1">
    <source>
        <dbReference type="SAM" id="MobiDB-lite"/>
    </source>
</evidence>
<feature type="compositionally biased region" description="Polar residues" evidence="1">
    <location>
        <begin position="139"/>
        <end position="148"/>
    </location>
</feature>
<sequence>MGNSASNANNPAGGRNSNTGPPNTIRTTSTSPGPGQPHPSMRTKKRSLELPDLASLSLTSASGPHPGRGRQSKTASIPIPATPPNPFNHYEQAQEVQPERAPVQLPSTSEFFEGTSAQGYLQPPSTHQPFPPHSRGRSGYQQQATTQAHPRADSSPSPPGGSSSSPASRSCTIAATSTPHPPAPPSSPARPVLYALQERLRPRNCPIFHSHLVGQEKSGRPVPMAKTPVCSRRSCSSDPVPVKIVWKGGGREVVLPEPATMSGRADSLWNETSNAIKSGLCGIDVDNDVDLEFSFIQGSIYEITFICLFTLSLCMNTFSVHLHTGFCAWPDSRPVNTNVWSLTVYLLPGHTPRPILCPTANGASQTIFQLPWTTKVRLPTMSPSLSPTASPAQTKPRSPNRPSAPTASSEKSHPRPELLVCRSNADGEDEDPSVSTTSPALPLPTAPPPPAGRGRKPDGLLQITTITATNKQQQAKDAYGLLNGRMSFPPSFGSGEGGGGRIWRVGGAQYDHPSGNTRVMGFVPGAEYPTCARFTEAFG</sequence>
<name>A0A9P5N9Y8_GYMJU</name>
<dbReference type="EMBL" id="JADNYJ010000279">
    <property type="protein sequence ID" value="KAF8872103.1"/>
    <property type="molecule type" value="Genomic_DNA"/>
</dbReference>
<feature type="compositionally biased region" description="Low complexity" evidence="1">
    <location>
        <begin position="160"/>
        <end position="178"/>
    </location>
</feature>
<feature type="compositionally biased region" description="Polar residues" evidence="1">
    <location>
        <begin position="105"/>
        <end position="128"/>
    </location>
</feature>
<evidence type="ECO:0000313" key="2">
    <source>
        <dbReference type="EMBL" id="KAF8872103.1"/>
    </source>
</evidence>
<feature type="compositionally biased region" description="Polar residues" evidence="1">
    <location>
        <begin position="19"/>
        <end position="33"/>
    </location>
</feature>
<keyword evidence="3" id="KW-1185">Reference proteome</keyword>
<feature type="region of interest" description="Disordered" evidence="1">
    <location>
        <begin position="1"/>
        <end position="190"/>
    </location>
</feature>
<reference evidence="2" key="1">
    <citation type="submission" date="2020-11" db="EMBL/GenBank/DDBJ databases">
        <authorList>
            <consortium name="DOE Joint Genome Institute"/>
            <person name="Ahrendt S."/>
            <person name="Riley R."/>
            <person name="Andreopoulos W."/>
            <person name="LaButti K."/>
            <person name="Pangilinan J."/>
            <person name="Ruiz-duenas F.J."/>
            <person name="Barrasa J.M."/>
            <person name="Sanchez-Garcia M."/>
            <person name="Camarero S."/>
            <person name="Miyauchi S."/>
            <person name="Serrano A."/>
            <person name="Linde D."/>
            <person name="Babiker R."/>
            <person name="Drula E."/>
            <person name="Ayuso-Fernandez I."/>
            <person name="Pacheco R."/>
            <person name="Padilla G."/>
            <person name="Ferreira P."/>
            <person name="Barriuso J."/>
            <person name="Kellner H."/>
            <person name="Castanera R."/>
            <person name="Alfaro M."/>
            <person name="Ramirez L."/>
            <person name="Pisabarro A.G."/>
            <person name="Kuo A."/>
            <person name="Tritt A."/>
            <person name="Lipzen A."/>
            <person name="He G."/>
            <person name="Yan M."/>
            <person name="Ng V."/>
            <person name="Cullen D."/>
            <person name="Martin F."/>
            <person name="Rosso M.-N."/>
            <person name="Henrissat B."/>
            <person name="Hibbett D."/>
            <person name="Martinez A.T."/>
            <person name="Grigoriev I.V."/>
        </authorList>
    </citation>
    <scope>NUCLEOTIDE SEQUENCE</scope>
    <source>
        <strain evidence="2">AH 44721</strain>
    </source>
</reference>
<feature type="region of interest" description="Disordered" evidence="1">
    <location>
        <begin position="379"/>
        <end position="458"/>
    </location>
</feature>
<feature type="compositionally biased region" description="Polar residues" evidence="1">
    <location>
        <begin position="381"/>
        <end position="409"/>
    </location>
</feature>
<proteinExistence type="predicted"/>
<evidence type="ECO:0000313" key="3">
    <source>
        <dbReference type="Proteomes" id="UP000724874"/>
    </source>
</evidence>
<protein>
    <submittedName>
        <fullName evidence="2">Uncharacterized protein</fullName>
    </submittedName>
</protein>
<dbReference type="AlphaFoldDB" id="A0A9P5N9Y8"/>
<accession>A0A9P5N9Y8</accession>
<feature type="compositionally biased region" description="Pro residues" evidence="1">
    <location>
        <begin position="441"/>
        <end position="451"/>
    </location>
</feature>